<evidence type="ECO:0000259" key="5">
    <source>
        <dbReference type="PROSITE" id="PS50983"/>
    </source>
</evidence>
<evidence type="ECO:0000313" key="6">
    <source>
        <dbReference type="EMBL" id="AOV08871.1"/>
    </source>
</evidence>
<dbReference type="NCBIfam" id="NF038402">
    <property type="entry name" value="TroA_like"/>
    <property type="match status" value="1"/>
</dbReference>
<feature type="compositionally biased region" description="Basic and acidic residues" evidence="3">
    <location>
        <begin position="27"/>
        <end position="46"/>
    </location>
</feature>
<dbReference type="AlphaFoldDB" id="A0A1D8JJH8"/>
<dbReference type="Gene3D" id="3.40.50.1980">
    <property type="entry name" value="Nitrogenase molybdenum iron protein domain"/>
    <property type="match status" value="2"/>
</dbReference>
<evidence type="ECO:0000256" key="3">
    <source>
        <dbReference type="SAM" id="MobiDB-lite"/>
    </source>
</evidence>
<dbReference type="InterPro" id="IPR002491">
    <property type="entry name" value="ABC_transptr_periplasmic_BD"/>
</dbReference>
<evidence type="ECO:0000256" key="2">
    <source>
        <dbReference type="ARBA" id="ARBA00022729"/>
    </source>
</evidence>
<protein>
    <submittedName>
        <fullName evidence="6">ABC transporter substrate-binding protein</fullName>
    </submittedName>
</protein>
<keyword evidence="2 4" id="KW-0732">Signal</keyword>
<dbReference type="InterPro" id="IPR054828">
    <property type="entry name" value="Vit_B12_bind_prot"/>
</dbReference>
<dbReference type="PROSITE" id="PS50983">
    <property type="entry name" value="FE_B12_PBP"/>
    <property type="match status" value="1"/>
</dbReference>
<sequence>MKKIWKLWLLSIVAVFLLAACGGNATEEKPKVDETETSQEENKDGLAEEAYPITLTDAVGNEITLEKAPEKIVSMIPSNTEILFALDLANEIVGVSDFDDYPAEAVEKEKIGGQEFNVEAIIALDPDIVFGHESAFGLSEEGYQQISDAGIPVFVIKNAADFDETYKTIETIGLLTDKQEEAEQIISTMKEKVQEVLTKLDAVEEEKTVFVETSPAPEIYTPGQNTFMQEMLDMIGAKNIADDQEGWFVMEPEELVDRNPDVIIVMYDYIDTAVEDVYARDGFDTITAIKEKQVIQVDENITSRTGPRLAEGLEAIAKAIYPEVFSE</sequence>
<organism evidence="6 7">
    <name type="scientific">Sporosarcina ureilytica</name>
    <dbReference type="NCBI Taxonomy" id="298596"/>
    <lineage>
        <taxon>Bacteria</taxon>
        <taxon>Bacillati</taxon>
        <taxon>Bacillota</taxon>
        <taxon>Bacilli</taxon>
        <taxon>Bacillales</taxon>
        <taxon>Caryophanaceae</taxon>
        <taxon>Sporosarcina</taxon>
    </lineage>
</organism>
<feature type="region of interest" description="Disordered" evidence="3">
    <location>
        <begin position="27"/>
        <end position="47"/>
    </location>
</feature>
<dbReference type="Pfam" id="PF01497">
    <property type="entry name" value="Peripla_BP_2"/>
    <property type="match status" value="1"/>
</dbReference>
<dbReference type="SUPFAM" id="SSF53807">
    <property type="entry name" value="Helical backbone' metal receptor"/>
    <property type="match status" value="1"/>
</dbReference>
<dbReference type="EMBL" id="CP017560">
    <property type="protein sequence ID" value="AOV08871.1"/>
    <property type="molecule type" value="Genomic_DNA"/>
</dbReference>
<dbReference type="KEGG" id="surl:BI350_15825"/>
<reference evidence="6 7" key="1">
    <citation type="submission" date="2016-09" db="EMBL/GenBank/DDBJ databases">
        <title>Complete genome sequence of the Lysinibacillus sphaericus LMG 22257, a specie of Bacillus with ureolytic activity that can effectively biodeposit calcium carbonate.</title>
        <authorList>
            <person name="Yan W."/>
        </authorList>
    </citation>
    <scope>NUCLEOTIDE SEQUENCE [LARGE SCALE GENOMIC DNA]</scope>
    <source>
        <strain evidence="6 7">LMG 22257</strain>
    </source>
</reference>
<dbReference type="GO" id="GO:0071281">
    <property type="term" value="P:cellular response to iron ion"/>
    <property type="evidence" value="ECO:0007669"/>
    <property type="project" value="TreeGrafter"/>
</dbReference>
<evidence type="ECO:0000313" key="7">
    <source>
        <dbReference type="Proteomes" id="UP000185746"/>
    </source>
</evidence>
<evidence type="ECO:0000256" key="1">
    <source>
        <dbReference type="ARBA" id="ARBA00008814"/>
    </source>
</evidence>
<gene>
    <name evidence="6" type="ORF">BI350_15825</name>
</gene>
<dbReference type="PANTHER" id="PTHR30535:SF34">
    <property type="entry name" value="MOLYBDATE-BINDING PROTEIN MOLA"/>
    <property type="match status" value="1"/>
</dbReference>
<dbReference type="RefSeq" id="WP_075529036.1">
    <property type="nucleotide sequence ID" value="NZ_CP017560.1"/>
</dbReference>
<feature type="domain" description="Fe/B12 periplasmic-binding" evidence="5">
    <location>
        <begin position="71"/>
        <end position="324"/>
    </location>
</feature>
<feature type="signal peptide" evidence="4">
    <location>
        <begin position="1"/>
        <end position="25"/>
    </location>
</feature>
<dbReference type="PANTHER" id="PTHR30535">
    <property type="entry name" value="VITAMIN B12-BINDING PROTEIN"/>
    <property type="match status" value="1"/>
</dbReference>
<proteinExistence type="inferred from homology"/>
<dbReference type="Proteomes" id="UP000185746">
    <property type="component" value="Chromosome"/>
</dbReference>
<accession>A0A1D8JJH8</accession>
<dbReference type="CDD" id="cd01143">
    <property type="entry name" value="YvrC"/>
    <property type="match status" value="1"/>
</dbReference>
<dbReference type="InterPro" id="IPR050902">
    <property type="entry name" value="ABC_Transporter_SBP"/>
</dbReference>
<name>A0A1D8JJH8_9BACL</name>
<keyword evidence="7" id="KW-1185">Reference proteome</keyword>
<feature type="chain" id="PRO_5009109098" evidence="4">
    <location>
        <begin position="26"/>
        <end position="327"/>
    </location>
</feature>
<comment type="similarity">
    <text evidence="1">Belongs to the bacterial solute-binding protein 8 family.</text>
</comment>
<dbReference type="PROSITE" id="PS51257">
    <property type="entry name" value="PROKAR_LIPOPROTEIN"/>
    <property type="match status" value="1"/>
</dbReference>
<evidence type="ECO:0000256" key="4">
    <source>
        <dbReference type="SAM" id="SignalP"/>
    </source>
</evidence>